<dbReference type="SUPFAM" id="SSF49464">
    <property type="entry name" value="Carboxypeptidase regulatory domain-like"/>
    <property type="match status" value="1"/>
</dbReference>
<feature type="domain" description="Outer membrane protein beta-barrel" evidence="3">
    <location>
        <begin position="447"/>
        <end position="908"/>
    </location>
</feature>
<protein>
    <recommendedName>
        <fullName evidence="3">Outer membrane protein beta-barrel domain-containing protein</fullName>
    </recommendedName>
</protein>
<keyword evidence="5" id="KW-1185">Reference proteome</keyword>
<feature type="compositionally biased region" description="Gly residues" evidence="1">
    <location>
        <begin position="932"/>
        <end position="946"/>
    </location>
</feature>
<organism evidence="4 5">
    <name type="scientific">Microbacter margulisiae</name>
    <dbReference type="NCBI Taxonomy" id="1350067"/>
    <lineage>
        <taxon>Bacteria</taxon>
        <taxon>Pseudomonadati</taxon>
        <taxon>Bacteroidota</taxon>
        <taxon>Bacteroidia</taxon>
        <taxon>Bacteroidales</taxon>
        <taxon>Porphyromonadaceae</taxon>
        <taxon>Microbacter</taxon>
    </lineage>
</organism>
<gene>
    <name evidence="4" type="ORF">FHX64_000629</name>
</gene>
<feature type="signal peptide" evidence="2">
    <location>
        <begin position="1"/>
        <end position="19"/>
    </location>
</feature>
<dbReference type="Pfam" id="PF14905">
    <property type="entry name" value="OMP_b-brl_3"/>
    <property type="match status" value="1"/>
</dbReference>
<evidence type="ECO:0000256" key="2">
    <source>
        <dbReference type="SAM" id="SignalP"/>
    </source>
</evidence>
<dbReference type="Gene3D" id="2.60.40.1120">
    <property type="entry name" value="Carboxypeptidase-like, regulatory domain"/>
    <property type="match status" value="1"/>
</dbReference>
<feature type="chain" id="PRO_5031528831" description="Outer membrane protein beta-barrel domain-containing protein" evidence="2">
    <location>
        <begin position="20"/>
        <end position="953"/>
    </location>
</feature>
<dbReference type="InterPro" id="IPR041700">
    <property type="entry name" value="OMP_b-brl_3"/>
</dbReference>
<dbReference type="Proteomes" id="UP000544222">
    <property type="component" value="Unassembled WGS sequence"/>
</dbReference>
<reference evidence="4 5" key="1">
    <citation type="submission" date="2020-08" db="EMBL/GenBank/DDBJ databases">
        <title>Genomic Encyclopedia of Type Strains, Phase IV (KMG-IV): sequencing the most valuable type-strain genomes for metagenomic binning, comparative biology and taxonomic classification.</title>
        <authorList>
            <person name="Goeker M."/>
        </authorList>
    </citation>
    <scope>NUCLEOTIDE SEQUENCE [LARGE SCALE GENOMIC DNA]</scope>
    <source>
        <strain evidence="4 5">DSM 27471</strain>
    </source>
</reference>
<sequence>MKKHLFFAVFCMFAGISAAQTFSVKGHVNDTRHRSLPGATVYLWPANHSDQRVGNVTANDGSFTVNVPYLGPYVMQVSYVGFNTTTQNVKITQNGQDVGIIILHEKTVALNEVVAVGRETRAIQVSDTLKYNADAFKTLQGSDAETLISKMPGIVVDNSGTIQAQGETVQQVLVDGKPFFNGDPTLALKNLPAEIVKNIEVFDKKSDQAEFTGFDDGNSIKTINVVTRRGMQTGIFGKIIDGAGEDHSHDIDYQSSASVNVFNGNRRITLLGMSNNINQQNFSDEDLGGVMGGGGFRGFRGGSFGGGMIGSQGGLTRTNAGGFNYSDNWGKKMTITTGYFFNMTNNLQDQSVARTYFDAADVGRIYNEEDHTDATNYNHRFNMRLDYRPDESNWFTFTPSLLFQRNINSSTTFGQTFLNGVLNNQTSNKSNNVTDASNISLSLLYRHRFSKPGRTISAYVNYGSNTNHQDGYYEAHSFFNTQADTTNTYQTLLNNSNGYNWGSSLIYTEPMSKHGMIQLSYRINYNRRDIDQRAYQYFTQQLDTSLSNVYNSDYLTQSGGLGYRYRNINGLMLMANLNLQHATLMGDETFPLPQNTHFSYTSLLPMVMLNYKVSSISSIHFMLRSSTSAPSVQQLENVINNTNPLMVTGGNPNLSQQTSNRALFRYTLTPKTGQTFILMLSAGNTMNYIGNSTFIAQRDSVLPGGIVLNKGAQYSYPVNLSGNWNASSLVTFGFPVDFLKSNLNLSTMFTYNRLPAIYNGVSEITKNYVITPKAILGSNISDKVDFTLSYGASFNMARNQMFSNQNSTYLNQIAQFKFDWILWEGFTLENVLTYQGNSGMSHGYNQNYFLWNAAVGKKIFKNQRGEIKLQAYDLLHQNKSLSQNVYDTYYEDVSTNVMKPYMMLTFTYDLRNFKGAQYQKEQQDRKRHWEGMPGGHPPGGMMGPEGGYPHPPM</sequence>
<evidence type="ECO:0000313" key="5">
    <source>
        <dbReference type="Proteomes" id="UP000544222"/>
    </source>
</evidence>
<dbReference type="EMBL" id="JACHYB010000001">
    <property type="protein sequence ID" value="MBB3186466.1"/>
    <property type="molecule type" value="Genomic_DNA"/>
</dbReference>
<dbReference type="RefSeq" id="WP_183412358.1">
    <property type="nucleotide sequence ID" value="NZ_JACHYB010000001.1"/>
</dbReference>
<feature type="region of interest" description="Disordered" evidence="1">
    <location>
        <begin position="920"/>
        <end position="953"/>
    </location>
</feature>
<feature type="compositionally biased region" description="Basic and acidic residues" evidence="1">
    <location>
        <begin position="921"/>
        <end position="930"/>
    </location>
</feature>
<accession>A0A7W5DPB6</accession>
<dbReference type="AlphaFoldDB" id="A0A7W5DPB6"/>
<comment type="caution">
    <text evidence="4">The sequence shown here is derived from an EMBL/GenBank/DDBJ whole genome shotgun (WGS) entry which is preliminary data.</text>
</comment>
<keyword evidence="2" id="KW-0732">Signal</keyword>
<dbReference type="InterPro" id="IPR008969">
    <property type="entry name" value="CarboxyPept-like_regulatory"/>
</dbReference>
<evidence type="ECO:0000313" key="4">
    <source>
        <dbReference type="EMBL" id="MBB3186466.1"/>
    </source>
</evidence>
<evidence type="ECO:0000256" key="1">
    <source>
        <dbReference type="SAM" id="MobiDB-lite"/>
    </source>
</evidence>
<name>A0A7W5DPB6_9PORP</name>
<proteinExistence type="predicted"/>
<dbReference type="Pfam" id="PF13715">
    <property type="entry name" value="CarbopepD_reg_2"/>
    <property type="match status" value="1"/>
</dbReference>
<evidence type="ECO:0000259" key="3">
    <source>
        <dbReference type="Pfam" id="PF14905"/>
    </source>
</evidence>
<dbReference type="SUPFAM" id="SSF56935">
    <property type="entry name" value="Porins"/>
    <property type="match status" value="1"/>
</dbReference>